<evidence type="ECO:0000313" key="2">
    <source>
        <dbReference type="Proteomes" id="UP000234275"/>
    </source>
</evidence>
<dbReference type="Gene3D" id="3.80.10.10">
    <property type="entry name" value="Ribonuclease Inhibitor"/>
    <property type="match status" value="1"/>
</dbReference>
<gene>
    <name evidence="1" type="ORF">P170DRAFT_464416</name>
</gene>
<dbReference type="Proteomes" id="UP000234275">
    <property type="component" value="Unassembled WGS sequence"/>
</dbReference>
<dbReference type="SUPFAM" id="SSF52047">
    <property type="entry name" value="RNI-like"/>
    <property type="match status" value="1"/>
</dbReference>
<dbReference type="AlphaFoldDB" id="A0A2I2G7F2"/>
<dbReference type="GeneID" id="36559945"/>
<comment type="caution">
    <text evidence="1">The sequence shown here is derived from an EMBL/GenBank/DDBJ whole genome shotgun (WGS) entry which is preliminary data.</text>
</comment>
<reference evidence="1 2" key="1">
    <citation type="submission" date="2016-12" db="EMBL/GenBank/DDBJ databases">
        <title>The genomes of Aspergillus section Nigri reveals drivers in fungal speciation.</title>
        <authorList>
            <consortium name="DOE Joint Genome Institute"/>
            <person name="Vesth T.C."/>
            <person name="Nybo J."/>
            <person name="Theobald S."/>
            <person name="Brandl J."/>
            <person name="Frisvad J.C."/>
            <person name="Nielsen K.F."/>
            <person name="Lyhne E.K."/>
            <person name="Kogle M.E."/>
            <person name="Kuo A."/>
            <person name="Riley R."/>
            <person name="Clum A."/>
            <person name="Nolan M."/>
            <person name="Lipzen A."/>
            <person name="Salamov A."/>
            <person name="Henrissat B."/>
            <person name="Wiebenga A."/>
            <person name="De Vries R.P."/>
            <person name="Grigoriev I.V."/>
            <person name="Mortensen U.H."/>
            <person name="Andersen M.R."/>
            <person name="Baker S.E."/>
        </authorList>
    </citation>
    <scope>NUCLEOTIDE SEQUENCE [LARGE SCALE GENOMIC DNA]</scope>
    <source>
        <strain evidence="1 2">IBT 23096</strain>
    </source>
</reference>
<dbReference type="EMBL" id="MSFO01000004">
    <property type="protein sequence ID" value="PLB48817.1"/>
    <property type="molecule type" value="Genomic_DNA"/>
</dbReference>
<proteinExistence type="predicted"/>
<accession>A0A2I2G7F2</accession>
<dbReference type="RefSeq" id="XP_024704119.1">
    <property type="nucleotide sequence ID" value="XM_024852247.1"/>
</dbReference>
<dbReference type="InterPro" id="IPR032675">
    <property type="entry name" value="LRR_dom_sf"/>
</dbReference>
<evidence type="ECO:0008006" key="3">
    <source>
        <dbReference type="Google" id="ProtNLM"/>
    </source>
</evidence>
<sequence>MDPKPLAAPSLGSWPADIWYLVFKLLSPAEFRALCRVNKMFCALAEPFLYSKIQWIWLTVRLPATFLRFLETLISKPYLATYITDIHLGGDTFRYQEFRRPVPIIPIPDEDLEEPIAFIRRTGVPFADMWIQELHNRTIDAFVALLLAQTPNLKSLYLGHNFTQNSLLTGMVLRSSICEPADHRLPNFEHLRDVYFLLADSSDMVPGEKVQAAANPLPFFYVPNLKHMSASIENPDTFTWPAAHPPVASNLKSLDLNWVRETYLGELLSATPTLETLRWHWYFDSGVEDQFITKTLDLDRLTAAMSHVRGTLTDLTISAEVSIGGSDQFYPAMRIMGSLQEMVEFDALKKLQIPWPLLVGFTKDLKRLQDVMPKNIESLTITDDLRLQNEDRIKRDLPVWDWTHSAIVDVLRLWMKDWKTCTPHLRRVSLVISVLEYEPDDWASKLTHQLGVLSDQSGVQLELINMTGEM</sequence>
<organism evidence="1 2">
    <name type="scientific">Aspergillus steynii IBT 23096</name>
    <dbReference type="NCBI Taxonomy" id="1392250"/>
    <lineage>
        <taxon>Eukaryota</taxon>
        <taxon>Fungi</taxon>
        <taxon>Dikarya</taxon>
        <taxon>Ascomycota</taxon>
        <taxon>Pezizomycotina</taxon>
        <taxon>Eurotiomycetes</taxon>
        <taxon>Eurotiomycetidae</taxon>
        <taxon>Eurotiales</taxon>
        <taxon>Aspergillaceae</taxon>
        <taxon>Aspergillus</taxon>
        <taxon>Aspergillus subgen. Circumdati</taxon>
    </lineage>
</organism>
<evidence type="ECO:0000313" key="1">
    <source>
        <dbReference type="EMBL" id="PLB48817.1"/>
    </source>
</evidence>
<dbReference type="VEuPathDB" id="FungiDB:P170DRAFT_464416"/>
<protein>
    <recommendedName>
        <fullName evidence="3">F-box domain-containing protein</fullName>
    </recommendedName>
</protein>
<name>A0A2I2G7F2_9EURO</name>
<dbReference type="OrthoDB" id="4191831at2759"/>
<keyword evidence="2" id="KW-1185">Reference proteome</keyword>